<protein>
    <submittedName>
        <fullName evidence="2">Uncharacterized protein</fullName>
    </submittedName>
</protein>
<feature type="compositionally biased region" description="Basic and acidic residues" evidence="1">
    <location>
        <begin position="184"/>
        <end position="199"/>
    </location>
</feature>
<name>A0A154P218_DUFNO</name>
<reference evidence="2 3" key="1">
    <citation type="submission" date="2015-07" db="EMBL/GenBank/DDBJ databases">
        <title>The genome of Dufourea novaeangliae.</title>
        <authorList>
            <person name="Pan H."/>
            <person name="Kapheim K."/>
        </authorList>
    </citation>
    <scope>NUCLEOTIDE SEQUENCE [LARGE SCALE GENOMIC DNA]</scope>
    <source>
        <strain evidence="2">0120121106</strain>
        <tissue evidence="2">Whole body</tissue>
    </source>
</reference>
<evidence type="ECO:0000256" key="1">
    <source>
        <dbReference type="SAM" id="MobiDB-lite"/>
    </source>
</evidence>
<gene>
    <name evidence="2" type="ORF">WN55_06661</name>
</gene>
<dbReference type="AlphaFoldDB" id="A0A154P218"/>
<organism evidence="2 3">
    <name type="scientific">Dufourea novaeangliae</name>
    <name type="common">Sweat bee</name>
    <dbReference type="NCBI Taxonomy" id="178035"/>
    <lineage>
        <taxon>Eukaryota</taxon>
        <taxon>Metazoa</taxon>
        <taxon>Ecdysozoa</taxon>
        <taxon>Arthropoda</taxon>
        <taxon>Hexapoda</taxon>
        <taxon>Insecta</taxon>
        <taxon>Pterygota</taxon>
        <taxon>Neoptera</taxon>
        <taxon>Endopterygota</taxon>
        <taxon>Hymenoptera</taxon>
        <taxon>Apocrita</taxon>
        <taxon>Aculeata</taxon>
        <taxon>Apoidea</taxon>
        <taxon>Anthophila</taxon>
        <taxon>Halictidae</taxon>
        <taxon>Rophitinae</taxon>
        <taxon>Dufourea</taxon>
    </lineage>
</organism>
<proteinExistence type="predicted"/>
<feature type="region of interest" description="Disordered" evidence="1">
    <location>
        <begin position="103"/>
        <end position="199"/>
    </location>
</feature>
<dbReference type="EMBL" id="KQ434801">
    <property type="protein sequence ID" value="KZC05872.1"/>
    <property type="molecule type" value="Genomic_DNA"/>
</dbReference>
<dbReference type="Proteomes" id="UP000076502">
    <property type="component" value="Unassembled WGS sequence"/>
</dbReference>
<feature type="compositionally biased region" description="Basic and acidic residues" evidence="1">
    <location>
        <begin position="122"/>
        <end position="133"/>
    </location>
</feature>
<keyword evidence="3" id="KW-1185">Reference proteome</keyword>
<feature type="compositionally biased region" description="Polar residues" evidence="1">
    <location>
        <begin position="169"/>
        <end position="178"/>
    </location>
</feature>
<evidence type="ECO:0000313" key="3">
    <source>
        <dbReference type="Proteomes" id="UP000076502"/>
    </source>
</evidence>
<accession>A0A154P218</accession>
<evidence type="ECO:0000313" key="2">
    <source>
        <dbReference type="EMBL" id="KZC05872.1"/>
    </source>
</evidence>
<feature type="compositionally biased region" description="Low complexity" evidence="1">
    <location>
        <begin position="158"/>
        <end position="167"/>
    </location>
</feature>
<sequence>MSNHCVDMCSEVVVNHLVVAGGFDTGRSAGDNSAIHDLQDQCRFVHKESHEQKTVESYTMRLIPRSEQECPRETSFLPACKEDGCDVSLLMIAIGAFAKRHARHGPRLARGRKAVPPQGQKKKMDGVKRKTDDVGEDTENAGKLGESVEMVKRRNQRTARTAQAGRQMCTGTRPSQQGVMADWQEVKVETERKNRRRES</sequence>
<feature type="compositionally biased region" description="Basic residues" evidence="1">
    <location>
        <begin position="103"/>
        <end position="113"/>
    </location>
</feature>